<evidence type="ECO:0000256" key="1">
    <source>
        <dbReference type="ARBA" id="ARBA00006484"/>
    </source>
</evidence>
<dbReference type="InterPro" id="IPR051122">
    <property type="entry name" value="SDR_DHRS6-like"/>
</dbReference>
<dbReference type="CDD" id="cd05233">
    <property type="entry name" value="SDR_c"/>
    <property type="match status" value="1"/>
</dbReference>
<sequence>MLQNKRVVVLGGSRGIGFAVAQGAVREGAHVIIASSQEANVASAVGRLPEGAATGAVVDVRSVESVSAFFAEVGAFDHLVFTAGEPLPFGKPVTEIDLATARGFFELRYWGAFAAVKAARPQMRDGGSVVLTSGTSARRPPAGFAFAASICGAIESLTRALALEFAPLRVNVVIPGMVATDLWSGVPSDARAQIFRTMAAKLPVGRIGEPDDIAEAYLSLMRNAYVTGQSVIVDGGAVLI</sequence>
<reference evidence="4" key="1">
    <citation type="submission" date="2017-04" db="EMBL/GenBank/DDBJ databases">
        <authorList>
            <person name="Varghese N."/>
            <person name="Submissions S."/>
        </authorList>
    </citation>
    <scope>NUCLEOTIDE SEQUENCE [LARGE SCALE GENOMIC DNA]</scope>
    <source>
        <strain evidence="4">B4P</strain>
    </source>
</reference>
<dbReference type="RefSeq" id="WP_200814118.1">
    <property type="nucleotide sequence ID" value="NZ_FXAF01000007.1"/>
</dbReference>
<proteinExistence type="inferred from homology"/>
<dbReference type="InterPro" id="IPR002347">
    <property type="entry name" value="SDR_fam"/>
</dbReference>
<dbReference type="EMBL" id="FXAF01000007">
    <property type="protein sequence ID" value="SMF56196.1"/>
    <property type="molecule type" value="Genomic_DNA"/>
</dbReference>
<keyword evidence="2" id="KW-0560">Oxidoreductase</keyword>
<evidence type="ECO:0000256" key="2">
    <source>
        <dbReference type="ARBA" id="ARBA00023002"/>
    </source>
</evidence>
<evidence type="ECO:0000313" key="3">
    <source>
        <dbReference type="EMBL" id="SMF56196.1"/>
    </source>
</evidence>
<dbReference type="GO" id="GO:0016491">
    <property type="term" value="F:oxidoreductase activity"/>
    <property type="evidence" value="ECO:0007669"/>
    <property type="project" value="UniProtKB-KW"/>
</dbReference>
<evidence type="ECO:0000313" key="4">
    <source>
        <dbReference type="Proteomes" id="UP000192903"/>
    </source>
</evidence>
<organism evidence="3 4">
    <name type="scientific">Xaviernesmea oryzae</name>
    <dbReference type="NCBI Taxonomy" id="464029"/>
    <lineage>
        <taxon>Bacteria</taxon>
        <taxon>Pseudomonadati</taxon>
        <taxon>Pseudomonadota</taxon>
        <taxon>Alphaproteobacteria</taxon>
        <taxon>Hyphomicrobiales</taxon>
        <taxon>Rhizobiaceae</taxon>
        <taxon>Rhizobium/Agrobacterium group</taxon>
        <taxon>Xaviernesmea</taxon>
    </lineage>
</organism>
<dbReference type="Gene3D" id="3.40.50.720">
    <property type="entry name" value="NAD(P)-binding Rossmann-like Domain"/>
    <property type="match status" value="1"/>
</dbReference>
<accession>A0A1X7FPF4</accession>
<dbReference type="Proteomes" id="UP000192903">
    <property type="component" value="Unassembled WGS sequence"/>
</dbReference>
<comment type="similarity">
    <text evidence="1">Belongs to the short-chain dehydrogenases/reductases (SDR) family.</text>
</comment>
<dbReference type="InterPro" id="IPR036291">
    <property type="entry name" value="NAD(P)-bd_dom_sf"/>
</dbReference>
<dbReference type="AlphaFoldDB" id="A0A1X7FPF4"/>
<dbReference type="SUPFAM" id="SSF51735">
    <property type="entry name" value="NAD(P)-binding Rossmann-fold domains"/>
    <property type="match status" value="1"/>
</dbReference>
<gene>
    <name evidence="3" type="ORF">SAMN02982989_0141</name>
</gene>
<dbReference type="Pfam" id="PF13561">
    <property type="entry name" value="adh_short_C2"/>
    <property type="match status" value="1"/>
</dbReference>
<dbReference type="PANTHER" id="PTHR43477">
    <property type="entry name" value="DIHYDROANTICAPSIN 7-DEHYDROGENASE"/>
    <property type="match status" value="1"/>
</dbReference>
<dbReference type="PANTHER" id="PTHR43477:SF1">
    <property type="entry name" value="DIHYDROANTICAPSIN 7-DEHYDROGENASE"/>
    <property type="match status" value="1"/>
</dbReference>
<name>A0A1X7FPF4_9HYPH</name>
<protein>
    <submittedName>
        <fullName evidence="3">NAD(P)-dependent dehydrogenase, short-chain alcohol dehydrogenase family</fullName>
    </submittedName>
</protein>
<keyword evidence="4" id="KW-1185">Reference proteome</keyword>
<dbReference type="STRING" id="464029.SAMN02982989_0141"/>
<dbReference type="PRINTS" id="PR00081">
    <property type="entry name" value="GDHRDH"/>
</dbReference>